<comment type="caution">
    <text evidence="1">The sequence shown here is derived from an EMBL/GenBank/DDBJ whole genome shotgun (WGS) entry which is preliminary data.</text>
</comment>
<evidence type="ECO:0000313" key="1">
    <source>
        <dbReference type="EMBL" id="GBP60703.1"/>
    </source>
</evidence>
<dbReference type="Proteomes" id="UP000299102">
    <property type="component" value="Unassembled WGS sequence"/>
</dbReference>
<proteinExistence type="predicted"/>
<accession>A0A4C1XBX8</accession>
<organism evidence="1 2">
    <name type="scientific">Eumeta variegata</name>
    <name type="common">Bagworm moth</name>
    <name type="synonym">Eumeta japonica</name>
    <dbReference type="NCBI Taxonomy" id="151549"/>
    <lineage>
        <taxon>Eukaryota</taxon>
        <taxon>Metazoa</taxon>
        <taxon>Ecdysozoa</taxon>
        <taxon>Arthropoda</taxon>
        <taxon>Hexapoda</taxon>
        <taxon>Insecta</taxon>
        <taxon>Pterygota</taxon>
        <taxon>Neoptera</taxon>
        <taxon>Endopterygota</taxon>
        <taxon>Lepidoptera</taxon>
        <taxon>Glossata</taxon>
        <taxon>Ditrysia</taxon>
        <taxon>Tineoidea</taxon>
        <taxon>Psychidae</taxon>
        <taxon>Oiketicinae</taxon>
        <taxon>Eumeta</taxon>
    </lineage>
</organism>
<protein>
    <submittedName>
        <fullName evidence="1">Uncharacterized protein</fullName>
    </submittedName>
</protein>
<keyword evidence="2" id="KW-1185">Reference proteome</keyword>
<evidence type="ECO:0000313" key="2">
    <source>
        <dbReference type="Proteomes" id="UP000299102"/>
    </source>
</evidence>
<dbReference type="AlphaFoldDB" id="A0A4C1XBX8"/>
<sequence length="112" mass="12324">MLRASESTLAVDFARCHHFGDIGSHQIGDIGCIVPRRAIDVDFRNGARHVLSLFYLSRAPPAGAPPPPAPVRCRPIRVKYFVANTFNVVGEYQISPANGYYRRCGGRGPPPY</sequence>
<reference evidence="1 2" key="1">
    <citation type="journal article" date="2019" name="Commun. Biol.">
        <title>The bagworm genome reveals a unique fibroin gene that provides high tensile strength.</title>
        <authorList>
            <person name="Kono N."/>
            <person name="Nakamura H."/>
            <person name="Ohtoshi R."/>
            <person name="Tomita M."/>
            <person name="Numata K."/>
            <person name="Arakawa K."/>
        </authorList>
    </citation>
    <scope>NUCLEOTIDE SEQUENCE [LARGE SCALE GENOMIC DNA]</scope>
</reference>
<dbReference type="EMBL" id="BGZK01000794">
    <property type="protein sequence ID" value="GBP60703.1"/>
    <property type="molecule type" value="Genomic_DNA"/>
</dbReference>
<name>A0A4C1XBX8_EUMVA</name>
<gene>
    <name evidence="1" type="ORF">EVAR_47441_1</name>
</gene>